<evidence type="ECO:0000313" key="2">
    <source>
        <dbReference type="EMBL" id="MDJ1160094.1"/>
    </source>
</evidence>
<accession>A0ABT7AL37</accession>
<sequence length="479" mass="51813">MDRVEDVDRRRGRVLAQEIALLAAIFEAGQHHVLGTEEAEAVGRLQLVEVVALGYGEEIVAAAERPTIRRECAVARAELLDVGIAHPEDVAQRPVRRRRIGHGHGAVDDIGALVVERLTEEGAARHTDGPPLEGGDAPVGRTFVVQVLDLAEHLEIGRGPVGKGRGDEVALRVDEVAEAVGILDGAVEAIEERRVADAPAEVPFQALVAEAAARQRERARGIARRLARDEVEEAARRAAPVERGRGSLEHLDALDIGEVPVLLEGVVAHAVLEHVRERREAADGEIIARALALQGEDAARERGDVLQPLRIPFLDHLPRDRLDGLRGLDERRRRLERGREAGGQGAEEAATNGQPRHVDRRQFDGARGRARDAVLGRSRLHRCQGERGAERRRREKAGRQGAGPPACHAGSGLVIVTHHWLLSAGCKARPRVDTGGMEAAFCEAAVAQSAQSRTLPARRSFVDGSRLEGELAARGLTRP</sequence>
<evidence type="ECO:0000313" key="3">
    <source>
        <dbReference type="Proteomes" id="UP001321492"/>
    </source>
</evidence>
<name>A0ABT7AL37_9HYPH</name>
<comment type="caution">
    <text evidence="2">The sequence shown here is derived from an EMBL/GenBank/DDBJ whole genome shotgun (WGS) entry which is preliminary data.</text>
</comment>
<proteinExistence type="predicted"/>
<feature type="compositionally biased region" description="Basic and acidic residues" evidence="1">
    <location>
        <begin position="356"/>
        <end position="374"/>
    </location>
</feature>
<feature type="region of interest" description="Disordered" evidence="1">
    <location>
        <begin position="336"/>
        <end position="406"/>
    </location>
</feature>
<reference evidence="2 3" key="1">
    <citation type="submission" date="2023-05" db="EMBL/GenBank/DDBJ databases">
        <title>Chelatococcus sp. nov., a moderately thermophilic bacterium isolated from hot spring microbial mat.</title>
        <authorList>
            <person name="Hu C.-J."/>
            <person name="Li W.-J."/>
        </authorList>
    </citation>
    <scope>NUCLEOTIDE SEQUENCE [LARGE SCALE GENOMIC DNA]</scope>
    <source>
        <strain evidence="2 3">SYSU G07232</strain>
    </source>
</reference>
<evidence type="ECO:0000256" key="1">
    <source>
        <dbReference type="SAM" id="MobiDB-lite"/>
    </source>
</evidence>
<dbReference type="Proteomes" id="UP001321492">
    <property type="component" value="Unassembled WGS sequence"/>
</dbReference>
<keyword evidence="3" id="KW-1185">Reference proteome</keyword>
<organism evidence="2 3">
    <name type="scientific">Chelatococcus albus</name>
    <dbReference type="NCBI Taxonomy" id="3047466"/>
    <lineage>
        <taxon>Bacteria</taxon>
        <taxon>Pseudomonadati</taxon>
        <taxon>Pseudomonadota</taxon>
        <taxon>Alphaproteobacteria</taxon>
        <taxon>Hyphomicrobiales</taxon>
        <taxon>Chelatococcaceae</taxon>
        <taxon>Chelatococcus</taxon>
    </lineage>
</organism>
<dbReference type="EMBL" id="JASJEV010000017">
    <property type="protein sequence ID" value="MDJ1160094.1"/>
    <property type="molecule type" value="Genomic_DNA"/>
</dbReference>
<gene>
    <name evidence="2" type="ORF">QNA08_17930</name>
</gene>
<protein>
    <submittedName>
        <fullName evidence="2">Uncharacterized protein</fullName>
    </submittedName>
</protein>